<dbReference type="AlphaFoldDB" id="A0A846QR59"/>
<gene>
    <name evidence="3" type="ORF">GGQ74_001515</name>
</gene>
<keyword evidence="2" id="KW-1133">Transmembrane helix</keyword>
<dbReference type="Proteomes" id="UP000580856">
    <property type="component" value="Unassembled WGS sequence"/>
</dbReference>
<evidence type="ECO:0000256" key="2">
    <source>
        <dbReference type="SAM" id="Phobius"/>
    </source>
</evidence>
<name>A0A846QR59_9BACT</name>
<sequence length="517" mass="55324">MDHPPWRNAFSLIEMAIIVVIIGLIVSTTLPRILSQIGTDKVADSRDLVRQARDEIIGEMLASPSFALPTPGTGNVVPAVIATQKDAWGQPLYYFVADVSGGSKLTNSGICANNATLLTVTEPSGASVADVAFAVASFGPNTQRDFNALPGSGTATLPVQPLGDTSTEDATRQFDDLFEYVKLTYLHGKVNCDDAEHTGPGGSDVSFEQDMGAFPLSAPGDGYVTRSAGRTPFDLNVDGDGFTITRTGSDDIACLWYMGNATEANCTDGECLFGSGFRAYFLWNMGEAGGGHTFAFCGVNSTNNLNDDPARLCGGSAGDDLGYASQRGGTDGIDQPKVGVEFDANYHSGTSDPAYSGANQAGNHVAILYWRNNANRNDDATHTARTGAGTGNPDDTVGPRNGTDGVYDEGVPYWLELTAPAFQEIPFRMEVDWNATTQDIDIRVWHNCTNADCADLTDDLENFGSYVPATDAPQITNSTNLGIGANQLYRFRFGWTYSSQYSTYNASISDFRIRFKP</sequence>
<evidence type="ECO:0000256" key="1">
    <source>
        <dbReference type="SAM" id="MobiDB-lite"/>
    </source>
</evidence>
<dbReference type="InterPro" id="IPR045584">
    <property type="entry name" value="Pilin-like"/>
</dbReference>
<dbReference type="EMBL" id="JAATJA010000001">
    <property type="protein sequence ID" value="NJB67875.1"/>
    <property type="molecule type" value="Genomic_DNA"/>
</dbReference>
<evidence type="ECO:0000313" key="4">
    <source>
        <dbReference type="Proteomes" id="UP000580856"/>
    </source>
</evidence>
<dbReference type="Gene3D" id="3.30.700.10">
    <property type="entry name" value="Glycoprotein, Type 4 Pilin"/>
    <property type="match status" value="1"/>
</dbReference>
<dbReference type="RefSeq" id="WP_167940891.1">
    <property type="nucleotide sequence ID" value="NZ_JAATJA010000001.1"/>
</dbReference>
<proteinExistence type="predicted"/>
<keyword evidence="2" id="KW-0812">Transmembrane</keyword>
<accession>A0A846QR59</accession>
<comment type="caution">
    <text evidence="3">The sequence shown here is derived from an EMBL/GenBank/DDBJ whole genome shotgun (WGS) entry which is preliminary data.</text>
</comment>
<evidence type="ECO:0000313" key="3">
    <source>
        <dbReference type="EMBL" id="NJB67875.1"/>
    </source>
</evidence>
<keyword evidence="2" id="KW-0472">Membrane</keyword>
<dbReference type="SUPFAM" id="SSF54523">
    <property type="entry name" value="Pili subunits"/>
    <property type="match status" value="1"/>
</dbReference>
<keyword evidence="4" id="KW-1185">Reference proteome</keyword>
<feature type="transmembrane region" description="Helical" evidence="2">
    <location>
        <begin position="12"/>
        <end position="34"/>
    </location>
</feature>
<protein>
    <submittedName>
        <fullName evidence="3">Type II secretory pathway pseudopilin PulG</fullName>
    </submittedName>
</protein>
<organism evidence="3 4">
    <name type="scientific">Desulfobaculum xiamenense</name>
    <dbReference type="NCBI Taxonomy" id="995050"/>
    <lineage>
        <taxon>Bacteria</taxon>
        <taxon>Pseudomonadati</taxon>
        <taxon>Thermodesulfobacteriota</taxon>
        <taxon>Desulfovibrionia</taxon>
        <taxon>Desulfovibrionales</taxon>
        <taxon>Desulfovibrionaceae</taxon>
        <taxon>Desulfobaculum</taxon>
    </lineage>
</organism>
<reference evidence="3 4" key="1">
    <citation type="submission" date="2020-03" db="EMBL/GenBank/DDBJ databases">
        <title>Genomic Encyclopedia of Type Strains, Phase IV (KMG-IV): sequencing the most valuable type-strain genomes for metagenomic binning, comparative biology and taxonomic classification.</title>
        <authorList>
            <person name="Goeker M."/>
        </authorList>
    </citation>
    <scope>NUCLEOTIDE SEQUENCE [LARGE SCALE GENOMIC DNA]</scope>
    <source>
        <strain evidence="3 4">DSM 24233</strain>
    </source>
</reference>
<dbReference type="Gene3D" id="2.60.120.200">
    <property type="match status" value="1"/>
</dbReference>
<feature type="region of interest" description="Disordered" evidence="1">
    <location>
        <begin position="378"/>
        <end position="402"/>
    </location>
</feature>